<feature type="compositionally biased region" description="Low complexity" evidence="2">
    <location>
        <begin position="153"/>
        <end position="164"/>
    </location>
</feature>
<dbReference type="SUPFAM" id="SSF56104">
    <property type="entry name" value="SAICAR synthase-like"/>
    <property type="match status" value="1"/>
</dbReference>
<dbReference type="CDD" id="cd00139">
    <property type="entry name" value="PIPKc"/>
    <property type="match status" value="1"/>
</dbReference>
<feature type="domain" description="PIPK" evidence="3">
    <location>
        <begin position="292"/>
        <end position="790"/>
    </location>
</feature>
<name>A0A151ZIY5_TIELA</name>
<feature type="region of interest" description="Disordered" evidence="2">
    <location>
        <begin position="1"/>
        <end position="20"/>
    </location>
</feature>
<dbReference type="GO" id="GO:0016308">
    <property type="term" value="F:1-phosphatidylinositol-4-phosphate 5-kinase activity"/>
    <property type="evidence" value="ECO:0007669"/>
    <property type="project" value="TreeGrafter"/>
</dbReference>
<evidence type="ECO:0000313" key="4">
    <source>
        <dbReference type="EMBL" id="KYQ93877.1"/>
    </source>
</evidence>
<gene>
    <name evidence="4" type="ORF">DLAC_05278</name>
</gene>
<dbReference type="GO" id="GO:0046854">
    <property type="term" value="P:phosphatidylinositol phosphate biosynthetic process"/>
    <property type="evidence" value="ECO:0007669"/>
    <property type="project" value="TreeGrafter"/>
</dbReference>
<evidence type="ECO:0000256" key="2">
    <source>
        <dbReference type="SAM" id="MobiDB-lite"/>
    </source>
</evidence>
<dbReference type="InterPro" id="IPR027484">
    <property type="entry name" value="PInositol-4-P-5-kinase_N"/>
</dbReference>
<feature type="region of interest" description="Disordered" evidence="2">
    <location>
        <begin position="657"/>
        <end position="684"/>
    </location>
</feature>
<dbReference type="InParanoid" id="A0A151ZIY5"/>
<proteinExistence type="predicted"/>
<keyword evidence="5" id="KW-1185">Reference proteome</keyword>
<dbReference type="FunCoup" id="A0A151ZIY5">
    <property type="interactions" value="117"/>
</dbReference>
<evidence type="ECO:0000313" key="5">
    <source>
        <dbReference type="Proteomes" id="UP000076078"/>
    </source>
</evidence>
<dbReference type="Proteomes" id="UP000076078">
    <property type="component" value="Unassembled WGS sequence"/>
</dbReference>
<dbReference type="PANTHER" id="PTHR23086">
    <property type="entry name" value="PHOSPHATIDYLINOSITOL-4-PHOSPHATE 5-KINASE"/>
    <property type="match status" value="1"/>
</dbReference>
<dbReference type="GO" id="GO:0005524">
    <property type="term" value="F:ATP binding"/>
    <property type="evidence" value="ECO:0007669"/>
    <property type="project" value="UniProtKB-UniRule"/>
</dbReference>
<dbReference type="STRING" id="361077.A0A151ZIY5"/>
<dbReference type="OrthoDB" id="20783at2759"/>
<evidence type="ECO:0000256" key="1">
    <source>
        <dbReference type="PROSITE-ProRule" id="PRU00781"/>
    </source>
</evidence>
<dbReference type="Gene3D" id="3.30.800.10">
    <property type="entry name" value="Phosphatidylinositol Phosphate Kinase II Beta"/>
    <property type="match status" value="1"/>
</dbReference>
<keyword evidence="1 4" id="KW-0418">Kinase</keyword>
<feature type="compositionally biased region" description="Basic residues" evidence="2">
    <location>
        <begin position="670"/>
        <end position="683"/>
    </location>
</feature>
<feature type="compositionally biased region" description="Low complexity" evidence="2">
    <location>
        <begin position="580"/>
        <end position="593"/>
    </location>
</feature>
<feature type="compositionally biased region" description="Low complexity" evidence="2">
    <location>
        <begin position="657"/>
        <end position="669"/>
    </location>
</feature>
<dbReference type="InterPro" id="IPR027483">
    <property type="entry name" value="PInositol-4-P-4/5-kinase_C_sf"/>
</dbReference>
<evidence type="ECO:0000259" key="3">
    <source>
        <dbReference type="PROSITE" id="PS51455"/>
    </source>
</evidence>
<keyword evidence="1" id="KW-0808">Transferase</keyword>
<dbReference type="PANTHER" id="PTHR23086:SF27">
    <property type="entry name" value="PIPK DOMAIN-CONTAINING PROTEIN"/>
    <property type="match status" value="1"/>
</dbReference>
<accession>A0A151ZIY5</accession>
<feature type="compositionally biased region" description="Polar residues" evidence="2">
    <location>
        <begin position="612"/>
        <end position="622"/>
    </location>
</feature>
<feature type="region of interest" description="Disordered" evidence="2">
    <location>
        <begin position="153"/>
        <end position="178"/>
    </location>
</feature>
<protein>
    <submittedName>
        <fullName evidence="4">Putative phosphatidylinositol phosphate kinase</fullName>
    </submittedName>
</protein>
<organism evidence="4 5">
    <name type="scientific">Tieghemostelium lacteum</name>
    <name type="common">Slime mold</name>
    <name type="synonym">Dictyostelium lacteum</name>
    <dbReference type="NCBI Taxonomy" id="361077"/>
    <lineage>
        <taxon>Eukaryota</taxon>
        <taxon>Amoebozoa</taxon>
        <taxon>Evosea</taxon>
        <taxon>Eumycetozoa</taxon>
        <taxon>Dictyostelia</taxon>
        <taxon>Dictyosteliales</taxon>
        <taxon>Raperosteliaceae</taxon>
        <taxon>Tieghemostelium</taxon>
    </lineage>
</organism>
<dbReference type="GO" id="GO:0005886">
    <property type="term" value="C:plasma membrane"/>
    <property type="evidence" value="ECO:0007669"/>
    <property type="project" value="TreeGrafter"/>
</dbReference>
<dbReference type="Pfam" id="PF01504">
    <property type="entry name" value="PIP5K"/>
    <property type="match status" value="1"/>
</dbReference>
<feature type="compositionally biased region" description="Basic residues" evidence="2">
    <location>
        <begin position="629"/>
        <end position="638"/>
    </location>
</feature>
<sequence>MGDSNNSKILVGDREDLPPSDGLNYYNVDNIMANKEQEEERLKMVNSQGNTVYHKDEFFVISDLVDIEQVSPNKHKKDKEYELKKYKEKVDAMDTTTIVLPSNGGNHSEESTGDNMRRINLSPRVSDLIEVPLTPVGPNLDINKSNNLEIHTTTTTSSTNTSSSDIPPDSGGASVSDNEDEHKIIHYEMVDQLSTNHKIKEYQTQCQPTPIDLNQNQSSITNKINNNNNNIMGEKTIDETTPPFIPTSIIDTSALIKTKKDKKIEKELLEAMKEQNQHPQPPIAPQSLKDCGETIYKGHPSWLLMRTIQTGLLNCVSKTNSTSSTISMDSPDQLYESQTYVLPVIEEHPGYTFAFKDYCPHVFHKLRELSNVDNLSYVYSICKSWNEVSTPGKSGSIFFFSADNQYVLKTIPKREAKLLRELLPEYYEHIKRNPNTLLPKFFGLHRVCPKNGRQVRFLVMKNLFTTPKVITQRFDLKGSTVGRELRHEEAIKRNPTFKDLDFRRMGVKLHLGPDRKKLFMHQLAEDCKFLVKLNIMDYSLLIGLHKKSDLDAQELQEKLQQEQQQNGGTTPMLGQEDDSYSSCTDTSSDYSSDSSDDEDYQDLSSSLDKSIELQQIPTPNGSIGNGVNPKRHIRHQKKISSLSETQNYLSHLSKMSLHSSGNHTMNTNGHNHHHHHQHHHHMLYHSTEAYMKPVDIPTLPPIINETTKLPTAKPKISIFEHDKGGMQGIDQQGNALNEFYFIGIIDILMLYTFRKQVEHSYKSLFNRGEVSAIEPVEYAARFINFISETID</sequence>
<keyword evidence="1" id="KW-0547">Nucleotide-binding</keyword>
<dbReference type="InterPro" id="IPR002498">
    <property type="entry name" value="PInositol-4-P-4/5-kinase_core"/>
</dbReference>
<comment type="caution">
    <text evidence="4">The sequence shown here is derived from an EMBL/GenBank/DDBJ whole genome shotgun (WGS) entry which is preliminary data.</text>
</comment>
<reference evidence="4 5" key="1">
    <citation type="submission" date="2015-12" db="EMBL/GenBank/DDBJ databases">
        <title>Dictyostelia acquired genes for synthesis and detection of signals that induce cell-type specialization by lateral gene transfer from prokaryotes.</title>
        <authorList>
            <person name="Gloeckner G."/>
            <person name="Schaap P."/>
        </authorList>
    </citation>
    <scope>NUCLEOTIDE SEQUENCE [LARGE SCALE GENOMIC DNA]</scope>
    <source>
        <strain evidence="4 5">TK</strain>
    </source>
</reference>
<dbReference type="AlphaFoldDB" id="A0A151ZIY5"/>
<dbReference type="InterPro" id="IPR023610">
    <property type="entry name" value="PInositol-4/5-P-5/4-kinase"/>
</dbReference>
<keyword evidence="1" id="KW-0067">ATP-binding</keyword>
<dbReference type="SMART" id="SM00330">
    <property type="entry name" value="PIPKc"/>
    <property type="match status" value="1"/>
</dbReference>
<dbReference type="EMBL" id="LODT01000025">
    <property type="protein sequence ID" value="KYQ93877.1"/>
    <property type="molecule type" value="Genomic_DNA"/>
</dbReference>
<dbReference type="PROSITE" id="PS51455">
    <property type="entry name" value="PIPK"/>
    <property type="match status" value="1"/>
</dbReference>
<dbReference type="Gene3D" id="3.30.810.10">
    <property type="entry name" value="2-Layer Sandwich"/>
    <property type="match status" value="2"/>
</dbReference>
<feature type="region of interest" description="Disordered" evidence="2">
    <location>
        <begin position="556"/>
        <end position="641"/>
    </location>
</feature>